<protein>
    <submittedName>
        <fullName evidence="1">NRDE family protein</fullName>
    </submittedName>
</protein>
<gene>
    <name evidence="1" type="ORF">KTN04_11645</name>
</gene>
<dbReference type="InterPro" id="IPR008551">
    <property type="entry name" value="TANGO2"/>
</dbReference>
<dbReference type="EMBL" id="JAHQZT010000014">
    <property type="protein sequence ID" value="MBV0933997.1"/>
    <property type="molecule type" value="Genomic_DNA"/>
</dbReference>
<reference evidence="1 2" key="1">
    <citation type="submission" date="2021-06" db="EMBL/GenBank/DDBJ databases">
        <title>Bacterium isolated from marine sediment.</title>
        <authorList>
            <person name="Zhu K.-L."/>
            <person name="Du Z.-J."/>
            <person name="Liang Q.-Y."/>
        </authorList>
    </citation>
    <scope>NUCLEOTIDE SEQUENCE [LARGE SCALE GENOMIC DNA]</scope>
    <source>
        <strain evidence="1 2">A346</strain>
    </source>
</reference>
<proteinExistence type="predicted"/>
<evidence type="ECO:0000313" key="2">
    <source>
        <dbReference type="Proteomes" id="UP000755551"/>
    </source>
</evidence>
<dbReference type="Pfam" id="PF05742">
    <property type="entry name" value="TANGO2"/>
    <property type="match status" value="1"/>
</dbReference>
<evidence type="ECO:0000313" key="1">
    <source>
        <dbReference type="EMBL" id="MBV0933997.1"/>
    </source>
</evidence>
<dbReference type="RefSeq" id="WP_217335403.1">
    <property type="nucleotide sequence ID" value="NZ_JAHQZT010000014.1"/>
</dbReference>
<dbReference type="Proteomes" id="UP000755551">
    <property type="component" value="Unassembled WGS sequence"/>
</dbReference>
<comment type="caution">
    <text evidence="1">The sequence shown here is derived from an EMBL/GenBank/DDBJ whole genome shotgun (WGS) entry which is preliminary data.</text>
</comment>
<dbReference type="PANTHER" id="PTHR17985">
    <property type="entry name" value="SER/THR-RICH PROTEIN T10 IN DGCR REGION"/>
    <property type="match status" value="1"/>
</dbReference>
<keyword evidence="2" id="KW-1185">Reference proteome</keyword>
<organism evidence="1 2">
    <name type="scientific">Marinobacterium weihaiense</name>
    <dbReference type="NCBI Taxonomy" id="2851016"/>
    <lineage>
        <taxon>Bacteria</taxon>
        <taxon>Pseudomonadati</taxon>
        <taxon>Pseudomonadota</taxon>
        <taxon>Gammaproteobacteria</taxon>
        <taxon>Oceanospirillales</taxon>
        <taxon>Oceanospirillaceae</taxon>
        <taxon>Marinobacterium</taxon>
    </lineage>
</organism>
<dbReference type="PANTHER" id="PTHR17985:SF8">
    <property type="entry name" value="TRANSPORT AND GOLGI ORGANIZATION PROTEIN 2 HOMOLOG"/>
    <property type="match status" value="1"/>
</dbReference>
<accession>A0ABS6MCG7</accession>
<sequence>MCLTAFALDAHPDWPLILVANRDEFHARPAAPLGIWPDQPILGGRDLQAGGSWMGLGDNQRFALITNHRDLRRPVPEQARSRGHLVTDFIHSELSATAFCQRLDPAAYAGFNLLLREAEGWYHYSNVSDHCRRLTPGIHGLSNALLDTPWPKTLKARAQLQQALAQGQLQPEQLLHLLHDPRPAADTQLPDTGLPRQRERLLSSCFIVSEAYGTRASSLLLQHRSGTLVFMEESYDAQGRAIGRRSYRQQRPLLVQAESPV</sequence>
<name>A0ABS6MCG7_9GAMM</name>